<sequence>MLSLGFRITAVIGCLWASPGIALAVTDSAAVDFAHEVVPILKRNCTHCHGGREAKGDFSFNTRADVLDSGFVEPGDPDTSYLLELVASSDPDSQMPPADRPRMSPDEIAVLRRWIENDVNWDEDFTFEIQTYEPPLRPRTPHLPAPQEDRNHPIDRILDAYLAEQNLTRPPSVDDRVFLRRVSLDLIGLLPTREQLDAFIEDSDPNKRQRVIDQLLADRIGYADHWLTFFNDLLRNDYSGTGFITGGRTQISAWLYQSLLDNKPFDQLARELIAPPTSESQGYIDGIKWRGEVSAGQTLPIQFSQSISQSFLGINMKCASCHDSFVDHWTLKDAYGLAAIYAEETLELHRCDKPTGETAEAAWLFPELGQVDPDAPRPQRLQQLAALMTHPENGRFARTIVNRLWYCLMGRGIVHPLDSMKNEPWSEDLLDYLASDLIASGYDLKATLRRIATSAAYQSRSEVIDGRPSSDDYVFRGPRARRMTAEQFLDSIWQLTGDAPGKFDAPIVRRLADLETTDRFELTGEWIWGQLTNGTVPGNQTIVLRKEIHLPDSAIAGGAVITCDNRFELFINQKLVSKSSDWTKPQSVHLAQHLAKGNNVLEAVVTNDTDNPNPAGFFFDARVDLADETQVSIQSDGTWKYSSEVPSPRDDTLHADTIGRDTWQSVTVVSPVAAWTRVIEDQGSTLLAAAVSGSDTPMVRTSLLKNTALMKSLGRPMREQIVSMRPDTVTTLEAIDLANEPTLAGSFAIGAQRLLADSESDTDRLIQNLFLAALSRPPTVPEQGLLRASLGDQPSVADVQDAMWAVCMLPEFLTVR</sequence>
<proteinExistence type="predicted"/>
<evidence type="ECO:0000259" key="4">
    <source>
        <dbReference type="Pfam" id="PF07635"/>
    </source>
</evidence>
<dbReference type="Pfam" id="PF07583">
    <property type="entry name" value="PSCyt2"/>
    <property type="match status" value="1"/>
</dbReference>
<evidence type="ECO:0000259" key="3">
    <source>
        <dbReference type="Pfam" id="PF07587"/>
    </source>
</evidence>
<accession>A0A5C6BSX2</accession>
<evidence type="ECO:0000313" key="5">
    <source>
        <dbReference type="EMBL" id="TWU15333.1"/>
    </source>
</evidence>
<feature type="domain" description="DUF1549" evidence="2">
    <location>
        <begin position="153"/>
        <end position="343"/>
    </location>
</feature>
<dbReference type="GO" id="GO:0009055">
    <property type="term" value="F:electron transfer activity"/>
    <property type="evidence" value="ECO:0007669"/>
    <property type="project" value="InterPro"/>
</dbReference>
<dbReference type="RefSeq" id="WP_146408627.1">
    <property type="nucleotide sequence ID" value="NZ_SJPU01000002.1"/>
</dbReference>
<evidence type="ECO:0000313" key="6">
    <source>
        <dbReference type="Proteomes" id="UP000319908"/>
    </source>
</evidence>
<dbReference type="PANTHER" id="PTHR35889:SF3">
    <property type="entry name" value="F-BOX DOMAIN-CONTAINING PROTEIN"/>
    <property type="match status" value="1"/>
</dbReference>
<dbReference type="InterPro" id="IPR022655">
    <property type="entry name" value="DUF1553"/>
</dbReference>
<evidence type="ECO:0000256" key="1">
    <source>
        <dbReference type="SAM" id="SignalP"/>
    </source>
</evidence>
<dbReference type="InterPro" id="IPR011429">
    <property type="entry name" value="Cyt_c_Planctomycete-type"/>
</dbReference>
<dbReference type="InterPro" id="IPR011444">
    <property type="entry name" value="DUF1549"/>
</dbReference>
<gene>
    <name evidence="5" type="ORF">Poly21_25280</name>
</gene>
<dbReference type="InterPro" id="IPR008979">
    <property type="entry name" value="Galactose-bd-like_sf"/>
</dbReference>
<name>A0A5C6BSX2_9BACT</name>
<dbReference type="OrthoDB" id="127107at2"/>
<dbReference type="EMBL" id="SJPU01000002">
    <property type="protein sequence ID" value="TWU15333.1"/>
    <property type="molecule type" value="Genomic_DNA"/>
</dbReference>
<evidence type="ECO:0000259" key="2">
    <source>
        <dbReference type="Pfam" id="PF07583"/>
    </source>
</evidence>
<reference evidence="5 6" key="1">
    <citation type="journal article" date="2020" name="Antonie Van Leeuwenhoek">
        <title>Rhodopirellula heiligendammensis sp. nov., Rhodopirellula pilleata sp. nov., and Rhodopirellula solitaria sp. nov. isolated from natural or artificial marine surfaces in Northern Germany and California, USA, and emended description of the genus Rhodopirellula.</title>
        <authorList>
            <person name="Kallscheuer N."/>
            <person name="Wiegand S."/>
            <person name="Jogler M."/>
            <person name="Boedeker C."/>
            <person name="Peeters S.H."/>
            <person name="Rast P."/>
            <person name="Heuer A."/>
            <person name="Jetten M.S.M."/>
            <person name="Rohde M."/>
            <person name="Jogler C."/>
        </authorList>
    </citation>
    <scope>NUCLEOTIDE SEQUENCE [LARGE SCALE GENOMIC DNA]</scope>
    <source>
        <strain evidence="5 6">Poly21</strain>
    </source>
</reference>
<comment type="caution">
    <text evidence="5">The sequence shown here is derived from an EMBL/GenBank/DDBJ whole genome shotgun (WGS) entry which is preliminary data.</text>
</comment>
<feature type="chain" id="PRO_5022894565" evidence="1">
    <location>
        <begin position="25"/>
        <end position="816"/>
    </location>
</feature>
<organism evidence="5 6">
    <name type="scientific">Allorhodopirellula heiligendammensis</name>
    <dbReference type="NCBI Taxonomy" id="2714739"/>
    <lineage>
        <taxon>Bacteria</taxon>
        <taxon>Pseudomonadati</taxon>
        <taxon>Planctomycetota</taxon>
        <taxon>Planctomycetia</taxon>
        <taxon>Pirellulales</taxon>
        <taxon>Pirellulaceae</taxon>
        <taxon>Allorhodopirellula</taxon>
    </lineage>
</organism>
<dbReference type="Pfam" id="PF07587">
    <property type="entry name" value="PSD1"/>
    <property type="match status" value="1"/>
</dbReference>
<feature type="domain" description="DUF1553" evidence="3">
    <location>
        <begin position="382"/>
        <end position="509"/>
    </location>
</feature>
<keyword evidence="1" id="KW-0732">Signal</keyword>
<dbReference type="Proteomes" id="UP000319908">
    <property type="component" value="Unassembled WGS sequence"/>
</dbReference>
<dbReference type="Pfam" id="PF07635">
    <property type="entry name" value="PSCyt1"/>
    <property type="match status" value="1"/>
</dbReference>
<keyword evidence="6" id="KW-1185">Reference proteome</keyword>
<dbReference type="SUPFAM" id="SSF46626">
    <property type="entry name" value="Cytochrome c"/>
    <property type="match status" value="1"/>
</dbReference>
<dbReference type="AlphaFoldDB" id="A0A5C6BSX2"/>
<dbReference type="PANTHER" id="PTHR35889">
    <property type="entry name" value="CYCLOINULO-OLIGOSACCHARIDE FRUCTANOTRANSFERASE-RELATED"/>
    <property type="match status" value="1"/>
</dbReference>
<feature type="domain" description="Cytochrome C Planctomycete-type" evidence="4">
    <location>
        <begin position="45"/>
        <end position="99"/>
    </location>
</feature>
<dbReference type="GO" id="GO:0020037">
    <property type="term" value="F:heme binding"/>
    <property type="evidence" value="ECO:0007669"/>
    <property type="project" value="InterPro"/>
</dbReference>
<dbReference type="Gene3D" id="2.60.120.260">
    <property type="entry name" value="Galactose-binding domain-like"/>
    <property type="match status" value="1"/>
</dbReference>
<dbReference type="InterPro" id="IPR036909">
    <property type="entry name" value="Cyt_c-like_dom_sf"/>
</dbReference>
<protein>
    <submittedName>
        <fullName evidence="5">Planctomycete cytochrome C</fullName>
    </submittedName>
</protein>
<feature type="signal peptide" evidence="1">
    <location>
        <begin position="1"/>
        <end position="24"/>
    </location>
</feature>
<dbReference type="SUPFAM" id="SSF49785">
    <property type="entry name" value="Galactose-binding domain-like"/>
    <property type="match status" value="1"/>
</dbReference>